<comment type="similarity">
    <text evidence="1 2">Belongs to the Dps family.</text>
</comment>
<dbReference type="NCBIfam" id="NF041388">
    <property type="entry name" value="DNAstvprot_Halo"/>
    <property type="match status" value="1"/>
</dbReference>
<dbReference type="PRINTS" id="PR01346">
    <property type="entry name" value="HELNAPAPROT"/>
</dbReference>
<evidence type="ECO:0000259" key="3">
    <source>
        <dbReference type="Pfam" id="PF00210"/>
    </source>
</evidence>
<dbReference type="GO" id="GO:0008199">
    <property type="term" value="F:ferric iron binding"/>
    <property type="evidence" value="ECO:0007669"/>
    <property type="project" value="InterPro"/>
</dbReference>
<evidence type="ECO:0000256" key="1">
    <source>
        <dbReference type="ARBA" id="ARBA00009497"/>
    </source>
</evidence>
<dbReference type="SUPFAM" id="SSF47240">
    <property type="entry name" value="Ferritin-like"/>
    <property type="match status" value="1"/>
</dbReference>
<sequence>MSTQEHGSVLQEAGDVESNELRIDEEKSEQIIDALNTDLAATYTLYHQLRKHHWNVEGPEFRDLHLFLGDAAENAEDFADELAERAQALGGVPHASMVTLDEKSPVEAEDEDVYDIRTSLGKDLEMYGDIIETLRDHIALVQDLGDHTTAEILRDNLVQVEEDAHHIEHYLEDDSLKQ</sequence>
<accession>A0A9Q4C7I9</accession>
<dbReference type="InterPro" id="IPR002177">
    <property type="entry name" value="DPS_DNA-bd"/>
</dbReference>
<dbReference type="RefSeq" id="WP_266088496.1">
    <property type="nucleotide sequence ID" value="NZ_RKLV01000013.1"/>
</dbReference>
<proteinExistence type="inferred from homology"/>
<dbReference type="EMBL" id="RKLV01000013">
    <property type="protein sequence ID" value="MCX2819849.1"/>
    <property type="molecule type" value="Genomic_DNA"/>
</dbReference>
<dbReference type="Gene3D" id="1.20.1260.10">
    <property type="match status" value="1"/>
</dbReference>
<feature type="domain" description="Ferritin/DPS" evidence="3">
    <location>
        <begin position="32"/>
        <end position="174"/>
    </location>
</feature>
<dbReference type="PIRSF" id="PIRSF005900">
    <property type="entry name" value="Dps"/>
    <property type="match status" value="1"/>
</dbReference>
<evidence type="ECO:0000256" key="2">
    <source>
        <dbReference type="RuleBase" id="RU003875"/>
    </source>
</evidence>
<dbReference type="Pfam" id="PF00210">
    <property type="entry name" value="Ferritin"/>
    <property type="match status" value="1"/>
</dbReference>
<dbReference type="PANTHER" id="PTHR42932">
    <property type="entry name" value="GENERAL STRESS PROTEIN 20U"/>
    <property type="match status" value="1"/>
</dbReference>
<evidence type="ECO:0000313" key="4">
    <source>
        <dbReference type="EMBL" id="MCX2819849.1"/>
    </source>
</evidence>
<protein>
    <submittedName>
        <fullName evidence="4">DNA starvation/stationary phase protection protein</fullName>
    </submittedName>
</protein>
<comment type="caution">
    <text evidence="4">The sequence shown here is derived from an EMBL/GenBank/DDBJ whole genome shotgun (WGS) entry which is preliminary data.</text>
</comment>
<reference evidence="4" key="1">
    <citation type="submission" date="2022-09" db="EMBL/GenBank/DDBJ databases">
        <title>Haloadaptaus new haloarchaeum isolated from saline soil.</title>
        <authorList>
            <person name="Duran-Viseras A."/>
            <person name="Sanchez-Porro C."/>
            <person name="Ventosa A."/>
        </authorList>
    </citation>
    <scope>NUCLEOTIDE SEQUENCE</scope>
    <source>
        <strain evidence="4">F3-133</strain>
    </source>
</reference>
<evidence type="ECO:0000313" key="5">
    <source>
        <dbReference type="Proteomes" id="UP001149411"/>
    </source>
</evidence>
<dbReference type="InterPro" id="IPR054862">
    <property type="entry name" value="DNA_prot_starvation"/>
</dbReference>
<organism evidence="4 5">
    <name type="scientific">Halorutilus salinus</name>
    <dbReference type="NCBI Taxonomy" id="2487751"/>
    <lineage>
        <taxon>Archaea</taxon>
        <taxon>Methanobacteriati</taxon>
        <taxon>Methanobacteriota</taxon>
        <taxon>Stenosarchaea group</taxon>
        <taxon>Halobacteria</taxon>
        <taxon>Halorutilales</taxon>
        <taxon>Halorutilaceae</taxon>
        <taxon>Halorutilus</taxon>
    </lineage>
</organism>
<dbReference type="InterPro" id="IPR012347">
    <property type="entry name" value="Ferritin-like"/>
</dbReference>
<dbReference type="InterPro" id="IPR009078">
    <property type="entry name" value="Ferritin-like_SF"/>
</dbReference>
<name>A0A9Q4C7I9_9EURY</name>
<keyword evidence="5" id="KW-1185">Reference proteome</keyword>
<gene>
    <name evidence="4" type="ORF">EGH25_10855</name>
</gene>
<dbReference type="PANTHER" id="PTHR42932:SF1">
    <property type="entry name" value="GENERAL STRESS PROTEIN 20U"/>
    <property type="match status" value="1"/>
</dbReference>
<dbReference type="AlphaFoldDB" id="A0A9Q4C7I9"/>
<dbReference type="InterPro" id="IPR008331">
    <property type="entry name" value="Ferritin_DPS_dom"/>
</dbReference>
<dbReference type="Proteomes" id="UP001149411">
    <property type="component" value="Unassembled WGS sequence"/>
</dbReference>
<dbReference type="CDD" id="cd01043">
    <property type="entry name" value="DPS"/>
    <property type="match status" value="1"/>
</dbReference>